<evidence type="ECO:0000256" key="1">
    <source>
        <dbReference type="ARBA" id="ARBA00004370"/>
    </source>
</evidence>
<dbReference type="InterPro" id="IPR001054">
    <property type="entry name" value="A/G_cyclase"/>
</dbReference>
<dbReference type="GO" id="GO:0004016">
    <property type="term" value="F:adenylate cyclase activity"/>
    <property type="evidence" value="ECO:0007669"/>
    <property type="project" value="TreeGrafter"/>
</dbReference>
<organism evidence="8 9">
    <name type="scientific">Sinocyclocheilus rhinocerous</name>
    <dbReference type="NCBI Taxonomy" id="307959"/>
    <lineage>
        <taxon>Eukaryota</taxon>
        <taxon>Metazoa</taxon>
        <taxon>Chordata</taxon>
        <taxon>Craniata</taxon>
        <taxon>Vertebrata</taxon>
        <taxon>Euteleostomi</taxon>
        <taxon>Actinopterygii</taxon>
        <taxon>Neopterygii</taxon>
        <taxon>Teleostei</taxon>
        <taxon>Ostariophysi</taxon>
        <taxon>Cypriniformes</taxon>
        <taxon>Cyprinidae</taxon>
        <taxon>Cyprininae</taxon>
        <taxon>Sinocyclocheilus</taxon>
    </lineage>
</organism>
<dbReference type="InterPro" id="IPR029787">
    <property type="entry name" value="Nucleotide_cyclase"/>
</dbReference>
<name>A0A673J9N7_9TELE</name>
<keyword evidence="3" id="KW-0547">Nucleotide-binding</keyword>
<keyword evidence="4" id="KW-1133">Transmembrane helix</keyword>
<evidence type="ECO:0000256" key="2">
    <source>
        <dbReference type="ARBA" id="ARBA00022692"/>
    </source>
</evidence>
<dbReference type="GO" id="GO:0004383">
    <property type="term" value="F:guanylate cyclase activity"/>
    <property type="evidence" value="ECO:0007669"/>
    <property type="project" value="TreeGrafter"/>
</dbReference>
<comment type="subcellular location">
    <subcellularLocation>
        <location evidence="1">Membrane</location>
    </subcellularLocation>
</comment>
<dbReference type="GO" id="GO:0005886">
    <property type="term" value="C:plasma membrane"/>
    <property type="evidence" value="ECO:0007669"/>
    <property type="project" value="TreeGrafter"/>
</dbReference>
<keyword evidence="9" id="KW-1185">Reference proteome</keyword>
<evidence type="ECO:0000313" key="8">
    <source>
        <dbReference type="Ensembl" id="ENSSRHP00000046689.1"/>
    </source>
</evidence>
<feature type="domain" description="Guanylate cyclase" evidence="7">
    <location>
        <begin position="1"/>
        <end position="18"/>
    </location>
</feature>
<dbReference type="GO" id="GO:0035556">
    <property type="term" value="P:intracellular signal transduction"/>
    <property type="evidence" value="ECO:0007669"/>
    <property type="project" value="InterPro"/>
</dbReference>
<dbReference type="Gene3D" id="3.30.70.1230">
    <property type="entry name" value="Nucleotide cyclase"/>
    <property type="match status" value="1"/>
</dbReference>
<evidence type="ECO:0000313" key="9">
    <source>
        <dbReference type="Proteomes" id="UP000472270"/>
    </source>
</evidence>
<dbReference type="GO" id="GO:0001653">
    <property type="term" value="F:peptide receptor activity"/>
    <property type="evidence" value="ECO:0007669"/>
    <property type="project" value="TreeGrafter"/>
</dbReference>
<evidence type="ECO:0000259" key="7">
    <source>
        <dbReference type="PROSITE" id="PS50125"/>
    </source>
</evidence>
<dbReference type="GO" id="GO:0007168">
    <property type="term" value="P:receptor guanylyl cyclase signaling pathway"/>
    <property type="evidence" value="ECO:0007669"/>
    <property type="project" value="TreeGrafter"/>
</dbReference>
<dbReference type="GO" id="GO:0000166">
    <property type="term" value="F:nucleotide binding"/>
    <property type="evidence" value="ECO:0007669"/>
    <property type="project" value="UniProtKB-KW"/>
</dbReference>
<reference evidence="8" key="2">
    <citation type="submission" date="2025-09" db="UniProtKB">
        <authorList>
            <consortium name="Ensembl"/>
        </authorList>
    </citation>
    <scope>IDENTIFICATION</scope>
</reference>
<dbReference type="PANTHER" id="PTHR11920:SF477">
    <property type="entry name" value="GUANYLATE CYCLASE D"/>
    <property type="match status" value="1"/>
</dbReference>
<evidence type="ECO:0000256" key="3">
    <source>
        <dbReference type="ARBA" id="ARBA00022741"/>
    </source>
</evidence>
<sequence>MPRYCLFGDTVNTASRMESTGLPYRIHVNISTVNILRSLNDGYQIEVRGKTELKGKGIEETYWLVGKSNFTKPLPKPPEIKPGDNWQDMVTEEIKSIFQAQGRMLKRTKKERYMTSCMGEKQRTTQACVSLQLTKITLIGLVVVCLIRLCPAQQKQQR</sequence>
<proteinExistence type="predicted"/>
<dbReference type="PANTHER" id="PTHR11920">
    <property type="entry name" value="GUANYLYL CYCLASE"/>
    <property type="match status" value="1"/>
</dbReference>
<accession>A0A673J9N7</accession>
<evidence type="ECO:0000256" key="5">
    <source>
        <dbReference type="ARBA" id="ARBA00023136"/>
    </source>
</evidence>
<dbReference type="AlphaFoldDB" id="A0A673J9N7"/>
<keyword evidence="5" id="KW-0472">Membrane</keyword>
<reference evidence="8" key="1">
    <citation type="submission" date="2025-08" db="UniProtKB">
        <authorList>
            <consortium name="Ensembl"/>
        </authorList>
    </citation>
    <scope>IDENTIFICATION</scope>
</reference>
<dbReference type="InterPro" id="IPR050401">
    <property type="entry name" value="Cyclic_nucleotide_synthase"/>
</dbReference>
<dbReference type="Proteomes" id="UP000472270">
    <property type="component" value="Unassembled WGS sequence"/>
</dbReference>
<dbReference type="SUPFAM" id="SSF55073">
    <property type="entry name" value="Nucleotide cyclase"/>
    <property type="match status" value="1"/>
</dbReference>
<evidence type="ECO:0000256" key="4">
    <source>
        <dbReference type="ARBA" id="ARBA00022989"/>
    </source>
</evidence>
<dbReference type="Pfam" id="PF00211">
    <property type="entry name" value="Guanylate_cyc"/>
    <property type="match status" value="1"/>
</dbReference>
<keyword evidence="6" id="KW-0456">Lyase</keyword>
<dbReference type="PROSITE" id="PS50125">
    <property type="entry name" value="GUANYLATE_CYCLASE_2"/>
    <property type="match status" value="1"/>
</dbReference>
<evidence type="ECO:0000256" key="6">
    <source>
        <dbReference type="ARBA" id="ARBA00023239"/>
    </source>
</evidence>
<protein>
    <recommendedName>
        <fullName evidence="7">Guanylate cyclase domain-containing protein</fullName>
    </recommendedName>
</protein>
<dbReference type="Ensembl" id="ENSSRHT00000047998.1">
    <property type="protein sequence ID" value="ENSSRHP00000046689.1"/>
    <property type="gene ID" value="ENSSRHG00000023556.1"/>
</dbReference>
<keyword evidence="2" id="KW-0812">Transmembrane</keyword>